<dbReference type="EMBL" id="HBKQ01018436">
    <property type="protein sequence ID" value="CAE2232496.1"/>
    <property type="molecule type" value="Transcribed_RNA"/>
</dbReference>
<organism evidence="2">
    <name type="scientific">Odontella aurita</name>
    <dbReference type="NCBI Taxonomy" id="265563"/>
    <lineage>
        <taxon>Eukaryota</taxon>
        <taxon>Sar</taxon>
        <taxon>Stramenopiles</taxon>
        <taxon>Ochrophyta</taxon>
        <taxon>Bacillariophyta</taxon>
        <taxon>Mediophyceae</taxon>
        <taxon>Biddulphiophycidae</taxon>
        <taxon>Eupodiscales</taxon>
        <taxon>Odontellaceae</taxon>
        <taxon>Odontella</taxon>
    </lineage>
</organism>
<sequence>MGGLGSAYRTPVVGNCRAGLRRRDISTSSPGRPTGCSNRVKGETMTARMERKGRGSNSNAVPCIVRGARKAVRMYVLWPCFSARHVGESKTDMLPETFCGIDGMFSPENLQVCFEG</sequence>
<dbReference type="AlphaFoldDB" id="A0A7S4IKU3"/>
<evidence type="ECO:0000256" key="1">
    <source>
        <dbReference type="SAM" id="MobiDB-lite"/>
    </source>
</evidence>
<proteinExistence type="predicted"/>
<reference evidence="2" key="1">
    <citation type="submission" date="2021-01" db="EMBL/GenBank/DDBJ databases">
        <authorList>
            <person name="Corre E."/>
            <person name="Pelletier E."/>
            <person name="Niang G."/>
            <person name="Scheremetjew M."/>
            <person name="Finn R."/>
            <person name="Kale V."/>
            <person name="Holt S."/>
            <person name="Cochrane G."/>
            <person name="Meng A."/>
            <person name="Brown T."/>
            <person name="Cohen L."/>
        </authorList>
    </citation>
    <scope>NUCLEOTIDE SEQUENCE</scope>
    <source>
        <strain evidence="2">Isolate 1302-5</strain>
    </source>
</reference>
<feature type="compositionally biased region" description="Polar residues" evidence="1">
    <location>
        <begin position="26"/>
        <end position="37"/>
    </location>
</feature>
<protein>
    <submittedName>
        <fullName evidence="2">Uncharacterized protein</fullName>
    </submittedName>
</protein>
<evidence type="ECO:0000313" key="2">
    <source>
        <dbReference type="EMBL" id="CAE2232496.1"/>
    </source>
</evidence>
<accession>A0A7S4IKU3</accession>
<name>A0A7S4IKU3_9STRA</name>
<gene>
    <name evidence="2" type="ORF">OAUR00152_LOCUS12498</name>
</gene>
<feature type="region of interest" description="Disordered" evidence="1">
    <location>
        <begin position="19"/>
        <end position="57"/>
    </location>
</feature>